<evidence type="ECO:0000313" key="5">
    <source>
        <dbReference type="Proteomes" id="UP000484015"/>
    </source>
</evidence>
<keyword evidence="5" id="KW-1185">Reference proteome</keyword>
<dbReference type="InterPro" id="IPR014044">
    <property type="entry name" value="CAP_dom"/>
</dbReference>
<proteinExistence type="predicted"/>
<dbReference type="PROSITE" id="PS51257">
    <property type="entry name" value="PROKAR_LIPOPROTEIN"/>
    <property type="match status" value="1"/>
</dbReference>
<dbReference type="RefSeq" id="WP_155441993.1">
    <property type="nucleotide sequence ID" value="NZ_WNLA01000027.1"/>
</dbReference>
<evidence type="ECO:0000259" key="3">
    <source>
        <dbReference type="Pfam" id="PF00188"/>
    </source>
</evidence>
<name>A0A6L6Q7P0_9BURK</name>
<reference evidence="4 5" key="1">
    <citation type="submission" date="2019-11" db="EMBL/GenBank/DDBJ databases">
        <title>Type strains purchased from KCTC, JCM and DSMZ.</title>
        <authorList>
            <person name="Lu H."/>
        </authorList>
    </citation>
    <scope>NUCLEOTIDE SEQUENCE [LARGE SCALE GENOMIC DNA]</scope>
    <source>
        <strain evidence="4 5">KCTC 42409</strain>
    </source>
</reference>
<protein>
    <submittedName>
        <fullName evidence="4">CAP domain-containing protein</fullName>
    </submittedName>
</protein>
<dbReference type="PANTHER" id="PTHR31157:SF1">
    <property type="entry name" value="SCP DOMAIN-CONTAINING PROTEIN"/>
    <property type="match status" value="1"/>
</dbReference>
<comment type="caution">
    <text evidence="4">The sequence shown here is derived from an EMBL/GenBank/DDBJ whole genome shotgun (WGS) entry which is preliminary data.</text>
</comment>
<dbReference type="Pfam" id="PF00188">
    <property type="entry name" value="CAP"/>
    <property type="match status" value="1"/>
</dbReference>
<keyword evidence="2" id="KW-0732">Signal</keyword>
<feature type="signal peptide" evidence="2">
    <location>
        <begin position="1"/>
        <end position="24"/>
    </location>
</feature>
<dbReference type="CDD" id="cd05379">
    <property type="entry name" value="CAP_bacterial"/>
    <property type="match status" value="1"/>
</dbReference>
<feature type="chain" id="PRO_5027077356" evidence="2">
    <location>
        <begin position="25"/>
        <end position="316"/>
    </location>
</feature>
<evidence type="ECO:0000313" key="4">
    <source>
        <dbReference type="EMBL" id="MTW05650.1"/>
    </source>
</evidence>
<dbReference type="EMBL" id="WNLA01000027">
    <property type="protein sequence ID" value="MTW05650.1"/>
    <property type="molecule type" value="Genomic_DNA"/>
</dbReference>
<evidence type="ECO:0000256" key="1">
    <source>
        <dbReference type="SAM" id="MobiDB-lite"/>
    </source>
</evidence>
<dbReference type="PANTHER" id="PTHR31157">
    <property type="entry name" value="SCP DOMAIN-CONTAINING PROTEIN"/>
    <property type="match status" value="1"/>
</dbReference>
<dbReference type="Gene3D" id="3.40.33.10">
    <property type="entry name" value="CAP"/>
    <property type="match status" value="1"/>
</dbReference>
<dbReference type="AlphaFoldDB" id="A0A6L6Q7P0"/>
<feature type="domain" description="SCP" evidence="3">
    <location>
        <begin position="65"/>
        <end position="187"/>
    </location>
</feature>
<accession>A0A6L6Q7P0</accession>
<organism evidence="4 5">
    <name type="scientific">Pseudoduganella ginsengisoli</name>
    <dbReference type="NCBI Taxonomy" id="1462440"/>
    <lineage>
        <taxon>Bacteria</taxon>
        <taxon>Pseudomonadati</taxon>
        <taxon>Pseudomonadota</taxon>
        <taxon>Betaproteobacteria</taxon>
        <taxon>Burkholderiales</taxon>
        <taxon>Oxalobacteraceae</taxon>
        <taxon>Telluria group</taxon>
        <taxon>Pseudoduganella</taxon>
    </lineage>
</organism>
<dbReference type="Proteomes" id="UP000484015">
    <property type="component" value="Unassembled WGS sequence"/>
</dbReference>
<sequence length="316" mass="33029">MDATLRCKPLLLAAILCATLAACGGGSGGGNGTASTATPTPTVIPQAPGAPVQTGDAATDGYNWINFRRQQVGLSFLARNALIETAAQGHSDYQRLNNTITHEQTQGNPGYTGATLPQRLTAAGYRLTGSYVYGEVISAAGQTSGFYHAEELIGAIYHRFVIFEPAFRDMGAGAATSNNYTYFTADFAASGGYGPGVGRGNVAHYPATSQTMVPTNFFSDSEAPDPVPDRNEVGYPISVHGDVTSTVTVQTFTVRQRGGADLPTRLLSNAADSHTPKSAAAIIPLAVLKSNTVHDVTFTGTVDGIAVSLNWSFTTR</sequence>
<evidence type="ECO:0000256" key="2">
    <source>
        <dbReference type="SAM" id="SignalP"/>
    </source>
</evidence>
<feature type="region of interest" description="Disordered" evidence="1">
    <location>
        <begin position="28"/>
        <end position="52"/>
    </location>
</feature>
<gene>
    <name evidence="4" type="ORF">GM668_26585</name>
</gene>
<dbReference type="OrthoDB" id="5372233at2"/>
<dbReference type="SUPFAM" id="SSF55797">
    <property type="entry name" value="PR-1-like"/>
    <property type="match status" value="1"/>
</dbReference>
<dbReference type="InterPro" id="IPR035940">
    <property type="entry name" value="CAP_sf"/>
</dbReference>